<dbReference type="Pfam" id="PF01899">
    <property type="entry name" value="MNHE"/>
    <property type="match status" value="1"/>
</dbReference>
<evidence type="ECO:0000256" key="4">
    <source>
        <dbReference type="ARBA" id="ARBA00022692"/>
    </source>
</evidence>
<dbReference type="RefSeq" id="WP_145895431.1">
    <property type="nucleotide sequence ID" value="NZ_VOBQ01000019.1"/>
</dbReference>
<comment type="subcellular location">
    <subcellularLocation>
        <location evidence="1">Cell membrane</location>
        <topology evidence="1">Multi-pass membrane protein</topology>
    </subcellularLocation>
</comment>
<dbReference type="Proteomes" id="UP000318199">
    <property type="component" value="Unassembled WGS sequence"/>
</dbReference>
<comment type="similarity">
    <text evidence="2">Belongs to the CPA3 antiporters (TC 2.A.63) subunit E family.</text>
</comment>
<organism evidence="7 8">
    <name type="scientific">Caenimonas sedimenti</name>
    <dbReference type="NCBI Taxonomy" id="2596921"/>
    <lineage>
        <taxon>Bacteria</taxon>
        <taxon>Pseudomonadati</taxon>
        <taxon>Pseudomonadota</taxon>
        <taxon>Betaproteobacteria</taxon>
        <taxon>Burkholderiales</taxon>
        <taxon>Comamonadaceae</taxon>
        <taxon>Caenimonas</taxon>
    </lineage>
</organism>
<dbReference type="PANTHER" id="PTHR34584">
    <property type="entry name" value="NA(+)/H(+) ANTIPORTER SUBUNIT E1"/>
    <property type="match status" value="1"/>
</dbReference>
<protein>
    <submittedName>
        <fullName evidence="7">Monovalent cation/H+ antiporter subunit E</fullName>
    </submittedName>
</protein>
<keyword evidence="6" id="KW-0472">Membrane</keyword>
<evidence type="ECO:0000256" key="2">
    <source>
        <dbReference type="ARBA" id="ARBA00006228"/>
    </source>
</evidence>
<dbReference type="GO" id="GO:0008324">
    <property type="term" value="F:monoatomic cation transmembrane transporter activity"/>
    <property type="evidence" value="ECO:0007669"/>
    <property type="project" value="InterPro"/>
</dbReference>
<dbReference type="GO" id="GO:0005886">
    <property type="term" value="C:plasma membrane"/>
    <property type="evidence" value="ECO:0007669"/>
    <property type="project" value="UniProtKB-SubCell"/>
</dbReference>
<dbReference type="EMBL" id="VOBQ01000019">
    <property type="protein sequence ID" value="TWO68516.1"/>
    <property type="molecule type" value="Genomic_DNA"/>
</dbReference>
<accession>A0A562ZJK1</accession>
<gene>
    <name evidence="7" type="ORF">FN976_23070</name>
</gene>
<comment type="caution">
    <text evidence="7">The sequence shown here is derived from an EMBL/GenBank/DDBJ whole genome shotgun (WGS) entry which is preliminary data.</text>
</comment>
<dbReference type="PANTHER" id="PTHR34584:SF1">
    <property type="entry name" value="NA(+)_H(+) ANTIPORTER SUBUNIT E1"/>
    <property type="match status" value="1"/>
</dbReference>
<evidence type="ECO:0000256" key="6">
    <source>
        <dbReference type="ARBA" id="ARBA00023136"/>
    </source>
</evidence>
<keyword evidence="3" id="KW-1003">Cell membrane</keyword>
<proteinExistence type="inferred from homology"/>
<evidence type="ECO:0000313" key="8">
    <source>
        <dbReference type="Proteomes" id="UP000318199"/>
    </source>
</evidence>
<keyword evidence="5" id="KW-1133">Transmembrane helix</keyword>
<evidence type="ECO:0000256" key="1">
    <source>
        <dbReference type="ARBA" id="ARBA00004651"/>
    </source>
</evidence>
<keyword evidence="4" id="KW-0812">Transmembrane</keyword>
<sequence length="161" mass="17485">MKRRPSLILALSLGVFWLVLNDSLAPADLLVALLVALVVPWLASPLKPPGGPMRKPLVLARLVLRVGGDVILSALQVARGALQPVSRPPSGMFIRVPLELRDSHALTALAVITTVVPGSLWSELAPDRSAVLLHVFGVDDEAAYVLEFKSRYERPLKEIFE</sequence>
<keyword evidence="8" id="KW-1185">Reference proteome</keyword>
<evidence type="ECO:0000256" key="3">
    <source>
        <dbReference type="ARBA" id="ARBA00022475"/>
    </source>
</evidence>
<dbReference type="AlphaFoldDB" id="A0A562ZJK1"/>
<name>A0A562ZJK1_9BURK</name>
<dbReference type="InterPro" id="IPR002758">
    <property type="entry name" value="Cation_antiport_E"/>
</dbReference>
<reference evidence="7 8" key="1">
    <citation type="submission" date="2019-07" db="EMBL/GenBank/DDBJ databases">
        <title>Caenimonas sedimenti sp. nov., isolated from activated sludge.</title>
        <authorList>
            <person name="Xu J."/>
        </authorList>
    </citation>
    <scope>NUCLEOTIDE SEQUENCE [LARGE SCALE GENOMIC DNA]</scope>
    <source>
        <strain evidence="7 8">HX-9-20</strain>
    </source>
</reference>
<evidence type="ECO:0000256" key="5">
    <source>
        <dbReference type="ARBA" id="ARBA00022989"/>
    </source>
</evidence>
<dbReference type="OrthoDB" id="9807187at2"/>
<evidence type="ECO:0000313" key="7">
    <source>
        <dbReference type="EMBL" id="TWO68516.1"/>
    </source>
</evidence>